<dbReference type="Pfam" id="PF00892">
    <property type="entry name" value="EamA"/>
    <property type="match status" value="2"/>
</dbReference>
<keyword evidence="9" id="KW-1185">Reference proteome</keyword>
<dbReference type="PANTHER" id="PTHR22911:SF6">
    <property type="entry name" value="SOLUTE CARRIER FAMILY 35 MEMBER G1"/>
    <property type="match status" value="1"/>
</dbReference>
<dbReference type="PANTHER" id="PTHR22911">
    <property type="entry name" value="ACYL-MALONYL CONDENSING ENZYME-RELATED"/>
    <property type="match status" value="1"/>
</dbReference>
<proteinExistence type="inferred from homology"/>
<evidence type="ECO:0000256" key="6">
    <source>
        <dbReference type="SAM" id="Phobius"/>
    </source>
</evidence>
<comment type="similarity">
    <text evidence="2">Belongs to the drug/metabolite transporter (DMT) superfamily. 10 TMS drug/metabolite exporter (DME) (TC 2.A.7.3) family.</text>
</comment>
<reference evidence="8 9" key="1">
    <citation type="submission" date="2017-10" db="EMBL/GenBank/DDBJ databases">
        <authorList>
            <person name="Banno H."/>
            <person name="Chua N.-H."/>
        </authorList>
    </citation>
    <scope>NUCLEOTIDE SEQUENCE [LARGE SCALE GENOMIC DNA]</scope>
    <source>
        <strain evidence="8 9">YW11</strain>
    </source>
</reference>
<keyword evidence="4 6" id="KW-1133">Transmembrane helix</keyword>
<feature type="domain" description="EamA" evidence="7">
    <location>
        <begin position="141"/>
        <end position="268"/>
    </location>
</feature>
<evidence type="ECO:0000256" key="1">
    <source>
        <dbReference type="ARBA" id="ARBA00004141"/>
    </source>
</evidence>
<dbReference type="InterPro" id="IPR000620">
    <property type="entry name" value="EamA_dom"/>
</dbReference>
<dbReference type="OrthoDB" id="7266664at2"/>
<evidence type="ECO:0000256" key="5">
    <source>
        <dbReference type="ARBA" id="ARBA00023136"/>
    </source>
</evidence>
<name>A0A2C7AFU5_9PROT</name>
<feature type="transmembrane region" description="Helical" evidence="6">
    <location>
        <begin position="88"/>
        <end position="107"/>
    </location>
</feature>
<keyword evidence="5 6" id="KW-0472">Membrane</keyword>
<feature type="transmembrane region" description="Helical" evidence="6">
    <location>
        <begin position="139"/>
        <end position="159"/>
    </location>
</feature>
<keyword evidence="3 6" id="KW-0812">Transmembrane</keyword>
<evidence type="ECO:0000313" key="9">
    <source>
        <dbReference type="Proteomes" id="UP000223527"/>
    </source>
</evidence>
<dbReference type="InterPro" id="IPR037185">
    <property type="entry name" value="EmrE-like"/>
</dbReference>
<dbReference type="GO" id="GO:0016020">
    <property type="term" value="C:membrane"/>
    <property type="evidence" value="ECO:0007669"/>
    <property type="project" value="UniProtKB-SubCell"/>
</dbReference>
<feature type="transmembrane region" description="Helical" evidence="6">
    <location>
        <begin position="114"/>
        <end position="133"/>
    </location>
</feature>
<dbReference type="EMBL" id="PDNU01000006">
    <property type="protein sequence ID" value="PHK95954.1"/>
    <property type="molecule type" value="Genomic_DNA"/>
</dbReference>
<evidence type="ECO:0000256" key="3">
    <source>
        <dbReference type="ARBA" id="ARBA00022692"/>
    </source>
</evidence>
<dbReference type="Proteomes" id="UP000223527">
    <property type="component" value="Unassembled WGS sequence"/>
</dbReference>
<evidence type="ECO:0000259" key="7">
    <source>
        <dbReference type="Pfam" id="PF00892"/>
    </source>
</evidence>
<comment type="caution">
    <text evidence="8">The sequence shown here is derived from an EMBL/GenBank/DDBJ whole genome shotgun (WGS) entry which is preliminary data.</text>
</comment>
<evidence type="ECO:0000256" key="2">
    <source>
        <dbReference type="ARBA" id="ARBA00009853"/>
    </source>
</evidence>
<evidence type="ECO:0000256" key="4">
    <source>
        <dbReference type="ARBA" id="ARBA00022989"/>
    </source>
</evidence>
<accession>A0A2C7AFU5</accession>
<organism evidence="8 9">
    <name type="scientific">Teichococcus rhizosphaerae</name>
    <dbReference type="NCBI Taxonomy" id="1335062"/>
    <lineage>
        <taxon>Bacteria</taxon>
        <taxon>Pseudomonadati</taxon>
        <taxon>Pseudomonadota</taxon>
        <taxon>Alphaproteobacteria</taxon>
        <taxon>Acetobacterales</taxon>
        <taxon>Roseomonadaceae</taxon>
        <taxon>Roseomonas</taxon>
    </lineage>
</organism>
<feature type="transmembrane region" description="Helical" evidence="6">
    <location>
        <begin position="171"/>
        <end position="193"/>
    </location>
</feature>
<protein>
    <submittedName>
        <fullName evidence="8">EamA family transporter</fullName>
    </submittedName>
</protein>
<gene>
    <name evidence="8" type="ORF">CR162_05845</name>
</gene>
<dbReference type="AlphaFoldDB" id="A0A2C7AFU5"/>
<dbReference type="SUPFAM" id="SSF103481">
    <property type="entry name" value="Multidrug resistance efflux transporter EmrE"/>
    <property type="match status" value="2"/>
</dbReference>
<sequence length="277" mass="29090">MLAALGLFALLDTNSKLLSGSYPVEQVVLLRHLVLLGLLLALRALRPGAGGTLGTAHPALHLLRAAGMMGSALGFFLALREIPLAEGYLVYFTAPFMTLGLATLVLGERLPRAVWLWCGVGFGGVLLAMLPGLRAGGSLLAYGYAFMATFSYALVMTINRRLRHEAGVARLILWSSLPGALVLAPFAVAHWVPPLGTDWLFLSLNGVLAGGGTICLALAFRNASAAQLAPLEFSALLWAVLADFAVWGVLPAPMTLAGAAIVVLGCVMSQRAHRSHG</sequence>
<evidence type="ECO:0000313" key="8">
    <source>
        <dbReference type="EMBL" id="PHK95954.1"/>
    </source>
</evidence>
<feature type="domain" description="EamA" evidence="7">
    <location>
        <begin position="6"/>
        <end position="129"/>
    </location>
</feature>
<comment type="subcellular location">
    <subcellularLocation>
        <location evidence="1">Membrane</location>
        <topology evidence="1">Multi-pass membrane protein</topology>
    </subcellularLocation>
</comment>